<feature type="compositionally biased region" description="Low complexity" evidence="1">
    <location>
        <begin position="16"/>
        <end position="26"/>
    </location>
</feature>
<dbReference type="EMBL" id="DQ213583">
    <property type="protein sequence ID" value="ACH43848.1"/>
    <property type="molecule type" value="mRNA"/>
</dbReference>
<keyword evidence="2" id="KW-0675">Receptor</keyword>
<accession>B5FXT7</accession>
<organism evidence="2">
    <name type="scientific">Taeniopygia guttata</name>
    <name type="common">Zebra finch</name>
    <name type="synonym">Poephila guttata</name>
    <dbReference type="NCBI Taxonomy" id="59729"/>
    <lineage>
        <taxon>Eukaryota</taxon>
        <taxon>Metazoa</taxon>
        <taxon>Chordata</taxon>
        <taxon>Craniata</taxon>
        <taxon>Vertebrata</taxon>
        <taxon>Euteleostomi</taxon>
        <taxon>Archelosauria</taxon>
        <taxon>Archosauria</taxon>
        <taxon>Dinosauria</taxon>
        <taxon>Saurischia</taxon>
        <taxon>Theropoda</taxon>
        <taxon>Coelurosauria</taxon>
        <taxon>Aves</taxon>
        <taxon>Neognathae</taxon>
        <taxon>Neoaves</taxon>
        <taxon>Telluraves</taxon>
        <taxon>Australaves</taxon>
        <taxon>Passeriformes</taxon>
        <taxon>Passeroidea</taxon>
        <taxon>Estrildidae</taxon>
        <taxon>Estrildinae</taxon>
        <taxon>Taeniopygia</taxon>
    </lineage>
</organism>
<protein>
    <submittedName>
        <fullName evidence="2">Putative laminin receptor 1</fullName>
    </submittedName>
</protein>
<reference evidence="2" key="1">
    <citation type="journal article" date="2006" name="Proc. Natl. Acad. Sci. U.S.A.">
        <title>A molecular neuroethological approach for identifying and characterizing a cascade of behaviorally regulated genes.</title>
        <authorList>
            <person name="Wada K."/>
            <person name="Howard J.T."/>
            <person name="McConnell P."/>
            <person name="Whitney O."/>
            <person name="Lints T."/>
            <person name="Rivas M.V."/>
            <person name="Horita H."/>
            <person name="Patterson M.A."/>
            <person name="White S.A."/>
            <person name="Scharff C."/>
            <person name="Haesler S."/>
            <person name="Zhao S."/>
            <person name="Sakaguchi H."/>
            <person name="Hagiwara M."/>
            <person name="Shiraki T."/>
            <person name="Hirozane-Kishikawa T."/>
            <person name="Skene P."/>
            <person name="Hayashizaki Y."/>
            <person name="Carninci P."/>
            <person name="Jarvis E.D."/>
        </authorList>
    </citation>
    <scope>NUCLEOTIDE SEQUENCE</scope>
    <source>
        <tissue evidence="2">Whole brain</tissue>
    </source>
</reference>
<proteinExistence type="evidence at transcript level"/>
<evidence type="ECO:0000313" key="2">
    <source>
        <dbReference type="EMBL" id="ACH43848.1"/>
    </source>
</evidence>
<dbReference type="AlphaFoldDB" id="B5FXT7"/>
<name>B5FXT7_TAEGU</name>
<feature type="region of interest" description="Disordered" evidence="1">
    <location>
        <begin position="1"/>
        <end position="27"/>
    </location>
</feature>
<sequence>MSSNSSLPGPTWEVPTSTSRWSSTSTKGRAMVFTSSI</sequence>
<evidence type="ECO:0000256" key="1">
    <source>
        <dbReference type="SAM" id="MobiDB-lite"/>
    </source>
</evidence>